<name>A0A8J2SR46_9STRA</name>
<organism evidence="2 3">
    <name type="scientific">Pelagomonas calceolata</name>
    <dbReference type="NCBI Taxonomy" id="35677"/>
    <lineage>
        <taxon>Eukaryota</taxon>
        <taxon>Sar</taxon>
        <taxon>Stramenopiles</taxon>
        <taxon>Ochrophyta</taxon>
        <taxon>Pelagophyceae</taxon>
        <taxon>Pelagomonadales</taxon>
        <taxon>Pelagomonadaceae</taxon>
        <taxon>Pelagomonas</taxon>
    </lineage>
</organism>
<keyword evidence="1" id="KW-1133">Transmembrane helix</keyword>
<dbReference type="Proteomes" id="UP000789595">
    <property type="component" value="Unassembled WGS sequence"/>
</dbReference>
<protein>
    <submittedName>
        <fullName evidence="2">Uncharacterized protein</fullName>
    </submittedName>
</protein>
<evidence type="ECO:0000256" key="1">
    <source>
        <dbReference type="SAM" id="Phobius"/>
    </source>
</evidence>
<evidence type="ECO:0000313" key="3">
    <source>
        <dbReference type="Proteomes" id="UP000789595"/>
    </source>
</evidence>
<keyword evidence="1" id="KW-0812">Transmembrane</keyword>
<keyword evidence="1" id="KW-0472">Membrane</keyword>
<keyword evidence="3" id="KW-1185">Reference proteome</keyword>
<sequence>MEETKTEPGQPDAAADATACDWSRVGYRWGLLFLVMGGGFFVGATLLATGARRAASNGDGRRGPSYDDATCDLLSVDAQKTQTSRGCYDVFRYAFRGTGEATRHFDAASVLNCTASTCDECATNTRSPVAGRVGDVVPCFRQKGAPHDCEDCFALVARPDPIWLEARYRPWTQFAVAGGALLVVSVSAACLLACAQCLVRGSLFPVTRGGPFWPHLEDDEALYLVRCLSAPVDAAAYQRFYVFFVVAGGLLVGASLAKLRRGPSLAVFGGLALMTAAALRLAVASGARRPGKDEGKVAAADQWRHHGFDGGA</sequence>
<gene>
    <name evidence="2" type="ORF">PECAL_3P24510</name>
</gene>
<proteinExistence type="predicted"/>
<feature type="transmembrane region" description="Helical" evidence="1">
    <location>
        <begin position="174"/>
        <end position="199"/>
    </location>
</feature>
<feature type="transmembrane region" description="Helical" evidence="1">
    <location>
        <begin position="31"/>
        <end position="51"/>
    </location>
</feature>
<dbReference type="EMBL" id="CAKKNE010000003">
    <property type="protein sequence ID" value="CAH0372452.1"/>
    <property type="molecule type" value="Genomic_DNA"/>
</dbReference>
<reference evidence="2" key="1">
    <citation type="submission" date="2021-11" db="EMBL/GenBank/DDBJ databases">
        <authorList>
            <consortium name="Genoscope - CEA"/>
            <person name="William W."/>
        </authorList>
    </citation>
    <scope>NUCLEOTIDE SEQUENCE</scope>
</reference>
<comment type="caution">
    <text evidence="2">The sequence shown here is derived from an EMBL/GenBank/DDBJ whole genome shotgun (WGS) entry which is preliminary data.</text>
</comment>
<dbReference type="AlphaFoldDB" id="A0A8J2SR46"/>
<feature type="transmembrane region" description="Helical" evidence="1">
    <location>
        <begin position="240"/>
        <end position="257"/>
    </location>
</feature>
<evidence type="ECO:0000313" key="2">
    <source>
        <dbReference type="EMBL" id="CAH0372452.1"/>
    </source>
</evidence>
<accession>A0A8J2SR46</accession>
<feature type="transmembrane region" description="Helical" evidence="1">
    <location>
        <begin position="264"/>
        <end position="283"/>
    </location>
</feature>